<name>A0A167F1M5_9GAMM</name>
<dbReference type="Pfam" id="PF13772">
    <property type="entry name" value="AIG2_2"/>
    <property type="match status" value="1"/>
</dbReference>
<feature type="active site" description="Proton acceptor" evidence="2">
    <location>
        <position position="83"/>
    </location>
</feature>
<dbReference type="PANTHER" id="PTHR12935">
    <property type="entry name" value="GAMMA-GLUTAMYLCYCLOTRANSFERASE"/>
    <property type="match status" value="1"/>
</dbReference>
<dbReference type="RefSeq" id="WP_063361518.1">
    <property type="nucleotide sequence ID" value="NZ_AUXZ01000068.1"/>
</dbReference>
<reference evidence="4 5" key="1">
    <citation type="submission" date="2013-07" db="EMBL/GenBank/DDBJ databases">
        <title>Comparative Genomic and Metabolomic Analysis of Twelve Strains of Pseudoalteromonas luteoviolacea.</title>
        <authorList>
            <person name="Vynne N.G."/>
            <person name="Mansson M."/>
            <person name="Gram L."/>
        </authorList>
    </citation>
    <scope>NUCLEOTIDE SEQUENCE [LARGE SCALE GENOMIC DNA]</scope>
    <source>
        <strain evidence="4 5">H33</strain>
    </source>
</reference>
<dbReference type="AlphaFoldDB" id="A0A167F1M5"/>
<evidence type="ECO:0000256" key="3">
    <source>
        <dbReference type="PIRSR" id="PIRSR617939-2"/>
    </source>
</evidence>
<protein>
    <recommendedName>
        <fullName evidence="6">Gamma-glutamylcyclotransferase AIG2-like domain-containing protein</fullName>
    </recommendedName>
</protein>
<organism evidence="4 5">
    <name type="scientific">Pseudoalteromonas luteoviolacea H33</name>
    <dbReference type="NCBI Taxonomy" id="1365251"/>
    <lineage>
        <taxon>Bacteria</taxon>
        <taxon>Pseudomonadati</taxon>
        <taxon>Pseudomonadota</taxon>
        <taxon>Gammaproteobacteria</taxon>
        <taxon>Alteromonadales</taxon>
        <taxon>Pseudoalteromonadaceae</taxon>
        <taxon>Pseudoalteromonas</taxon>
    </lineage>
</organism>
<dbReference type="PANTHER" id="PTHR12935:SF0">
    <property type="entry name" value="GAMMA-GLUTAMYLCYCLOTRANSFERASE"/>
    <property type="match status" value="1"/>
</dbReference>
<feature type="binding site" evidence="3">
    <location>
        <position position="122"/>
    </location>
    <ligand>
        <name>substrate</name>
    </ligand>
</feature>
<proteinExistence type="predicted"/>
<feature type="binding site" evidence="3">
    <location>
        <begin position="8"/>
        <end position="13"/>
    </location>
    <ligand>
        <name>substrate</name>
    </ligand>
</feature>
<dbReference type="GO" id="GO:0003839">
    <property type="term" value="F:gamma-glutamylcyclotransferase activity"/>
    <property type="evidence" value="ECO:0007669"/>
    <property type="project" value="InterPro"/>
</dbReference>
<dbReference type="InterPro" id="IPR017939">
    <property type="entry name" value="G-Glutamylcylcotransferase"/>
</dbReference>
<dbReference type="SUPFAM" id="SSF110857">
    <property type="entry name" value="Gamma-glutamyl cyclotransferase-like"/>
    <property type="match status" value="1"/>
</dbReference>
<evidence type="ECO:0000313" key="5">
    <source>
        <dbReference type="Proteomes" id="UP000076503"/>
    </source>
</evidence>
<evidence type="ECO:0008006" key="6">
    <source>
        <dbReference type="Google" id="ProtNLM"/>
    </source>
</evidence>
<dbReference type="InterPro" id="IPR036568">
    <property type="entry name" value="GGCT-like_sf"/>
</dbReference>
<accession>A0A167F1M5</accession>
<dbReference type="OrthoDB" id="5401862at2"/>
<comment type="caution">
    <text evidence="4">The sequence shown here is derived from an EMBL/GenBank/DDBJ whole genome shotgun (WGS) entry which is preliminary data.</text>
</comment>
<evidence type="ECO:0000313" key="4">
    <source>
        <dbReference type="EMBL" id="KZN51482.1"/>
    </source>
</evidence>
<dbReference type="Proteomes" id="UP000076503">
    <property type="component" value="Unassembled WGS sequence"/>
</dbReference>
<keyword evidence="1" id="KW-0456">Lyase</keyword>
<evidence type="ECO:0000256" key="2">
    <source>
        <dbReference type="PIRSR" id="PIRSR617939-1"/>
    </source>
</evidence>
<sequence>MGSDEYLYFAYGSNLSSLRLKQRLPHVKLKGIATLQGYQLTFDMLSTDGSAKCNIIKSTEQSVVYGAVYVLSHAQISHLDDIEGTRYDRVQFNVLMGEGSHARVHCYVANTFINKELPFDWYMHHVVVGANEHGFPTDYIEMIKTQKITADADKKKQALELNIYK</sequence>
<dbReference type="Gene3D" id="3.10.490.10">
    <property type="entry name" value="Gamma-glutamyl cyclotransferase-like"/>
    <property type="match status" value="1"/>
</dbReference>
<evidence type="ECO:0000256" key="1">
    <source>
        <dbReference type="ARBA" id="ARBA00023239"/>
    </source>
</evidence>
<dbReference type="PATRIC" id="fig|1365251.3.peg.1995"/>
<dbReference type="InterPro" id="IPR013024">
    <property type="entry name" value="GGCT-like"/>
</dbReference>
<gene>
    <name evidence="4" type="ORF">N476_13925</name>
</gene>
<dbReference type="EMBL" id="AUXZ01000068">
    <property type="protein sequence ID" value="KZN51482.1"/>
    <property type="molecule type" value="Genomic_DNA"/>
</dbReference>
<dbReference type="CDD" id="cd06661">
    <property type="entry name" value="GGCT_like"/>
    <property type="match status" value="1"/>
</dbReference>